<dbReference type="EMBL" id="JAIQCV010000010">
    <property type="protein sequence ID" value="KAH1055921.1"/>
    <property type="molecule type" value="Genomic_DNA"/>
</dbReference>
<organism evidence="2 3">
    <name type="scientific">Gossypium stocksii</name>
    <dbReference type="NCBI Taxonomy" id="47602"/>
    <lineage>
        <taxon>Eukaryota</taxon>
        <taxon>Viridiplantae</taxon>
        <taxon>Streptophyta</taxon>
        <taxon>Embryophyta</taxon>
        <taxon>Tracheophyta</taxon>
        <taxon>Spermatophyta</taxon>
        <taxon>Magnoliopsida</taxon>
        <taxon>eudicotyledons</taxon>
        <taxon>Gunneridae</taxon>
        <taxon>Pentapetalae</taxon>
        <taxon>rosids</taxon>
        <taxon>malvids</taxon>
        <taxon>Malvales</taxon>
        <taxon>Malvaceae</taxon>
        <taxon>Malvoideae</taxon>
        <taxon>Gossypium</taxon>
    </lineage>
</organism>
<accession>A0A9D3UR47</accession>
<gene>
    <name evidence="2" type="ORF">J1N35_033986</name>
</gene>
<proteinExistence type="predicted"/>
<protein>
    <submittedName>
        <fullName evidence="2">Uncharacterized protein</fullName>
    </submittedName>
</protein>
<dbReference type="AlphaFoldDB" id="A0A9D3UR47"/>
<evidence type="ECO:0000313" key="2">
    <source>
        <dbReference type="EMBL" id="KAH1055921.1"/>
    </source>
</evidence>
<keyword evidence="3" id="KW-1185">Reference proteome</keyword>
<evidence type="ECO:0000256" key="1">
    <source>
        <dbReference type="SAM" id="MobiDB-lite"/>
    </source>
</evidence>
<comment type="caution">
    <text evidence="2">The sequence shown here is derived from an EMBL/GenBank/DDBJ whole genome shotgun (WGS) entry which is preliminary data.</text>
</comment>
<evidence type="ECO:0000313" key="3">
    <source>
        <dbReference type="Proteomes" id="UP000828251"/>
    </source>
</evidence>
<sequence>MGILTSLKRKDKSNMIKESRGSTEAKFKGMIWWMQETGPMLQEFARMNGLQAPNYHSDMFSSTPIHFEEGTNSKDERDA</sequence>
<name>A0A9D3UR47_9ROSI</name>
<feature type="region of interest" description="Disordered" evidence="1">
    <location>
        <begin position="1"/>
        <end position="21"/>
    </location>
</feature>
<dbReference type="Proteomes" id="UP000828251">
    <property type="component" value="Unassembled WGS sequence"/>
</dbReference>
<reference evidence="2 3" key="1">
    <citation type="journal article" date="2021" name="Plant Biotechnol. J.">
        <title>Multi-omics assisted identification of the key and species-specific regulatory components of drought-tolerant mechanisms in Gossypium stocksii.</title>
        <authorList>
            <person name="Yu D."/>
            <person name="Ke L."/>
            <person name="Zhang D."/>
            <person name="Wu Y."/>
            <person name="Sun Y."/>
            <person name="Mei J."/>
            <person name="Sun J."/>
            <person name="Sun Y."/>
        </authorList>
    </citation>
    <scope>NUCLEOTIDE SEQUENCE [LARGE SCALE GENOMIC DNA]</scope>
    <source>
        <strain evidence="3">cv. E1</strain>
        <tissue evidence="2">Leaf</tissue>
    </source>
</reference>
<feature type="compositionally biased region" description="Basic and acidic residues" evidence="1">
    <location>
        <begin position="12"/>
        <end position="21"/>
    </location>
</feature>